<evidence type="ECO:0000313" key="6">
    <source>
        <dbReference type="EMBL" id="MEX6634237.1"/>
    </source>
</evidence>
<evidence type="ECO:0000256" key="2">
    <source>
        <dbReference type="ARBA" id="ARBA00023002"/>
    </source>
</evidence>
<dbReference type="EMBL" id="JBEHZE010000001">
    <property type="protein sequence ID" value="MEX6634237.1"/>
    <property type="molecule type" value="Genomic_DNA"/>
</dbReference>
<keyword evidence="7" id="KW-1185">Reference proteome</keyword>
<dbReference type="GO" id="GO:0016491">
    <property type="term" value="F:oxidoreductase activity"/>
    <property type="evidence" value="ECO:0007669"/>
    <property type="project" value="UniProtKB-KW"/>
</dbReference>
<dbReference type="CDD" id="cd07103">
    <property type="entry name" value="ALDH_F5_SSADH_GabD"/>
    <property type="match status" value="1"/>
</dbReference>
<keyword evidence="2 4" id="KW-0560">Oxidoreductase</keyword>
<dbReference type="RefSeq" id="WP_369314226.1">
    <property type="nucleotide sequence ID" value="NZ_JBEHZE010000001.1"/>
</dbReference>
<dbReference type="Proteomes" id="UP001560685">
    <property type="component" value="Unassembled WGS sequence"/>
</dbReference>
<dbReference type="Gene3D" id="3.40.605.10">
    <property type="entry name" value="Aldehyde Dehydrogenase, Chain A, domain 1"/>
    <property type="match status" value="1"/>
</dbReference>
<organism evidence="6 7">
    <name type="scientific">Hyphococcus lacteus</name>
    <dbReference type="NCBI Taxonomy" id="3143536"/>
    <lineage>
        <taxon>Bacteria</taxon>
        <taxon>Pseudomonadati</taxon>
        <taxon>Pseudomonadota</taxon>
        <taxon>Alphaproteobacteria</taxon>
        <taxon>Parvularculales</taxon>
        <taxon>Parvularculaceae</taxon>
        <taxon>Hyphococcus</taxon>
    </lineage>
</organism>
<comment type="caution">
    <text evidence="6">The sequence shown here is derived from an EMBL/GenBank/DDBJ whole genome shotgun (WGS) entry which is preliminary data.</text>
</comment>
<evidence type="ECO:0000259" key="5">
    <source>
        <dbReference type="Pfam" id="PF00171"/>
    </source>
</evidence>
<accession>A0ABV3Z5Z8</accession>
<dbReference type="InterPro" id="IPR010102">
    <property type="entry name" value="Succ_semiAld_DH"/>
</dbReference>
<dbReference type="InterPro" id="IPR016160">
    <property type="entry name" value="Ald_DH_CS_CYS"/>
</dbReference>
<dbReference type="InterPro" id="IPR016161">
    <property type="entry name" value="Ald_DH/histidinol_DH"/>
</dbReference>
<dbReference type="InterPro" id="IPR016163">
    <property type="entry name" value="Ald_DH_C"/>
</dbReference>
<dbReference type="InterPro" id="IPR015590">
    <property type="entry name" value="Aldehyde_DH_dom"/>
</dbReference>
<dbReference type="EC" id="1.2.1.-" evidence="6"/>
<proteinExistence type="inferred from homology"/>
<dbReference type="PANTHER" id="PTHR43353:SF5">
    <property type="entry name" value="SUCCINATE-SEMIALDEHYDE DEHYDROGENASE, MITOCHONDRIAL"/>
    <property type="match status" value="1"/>
</dbReference>
<dbReference type="Gene3D" id="3.40.309.10">
    <property type="entry name" value="Aldehyde Dehydrogenase, Chain A, domain 2"/>
    <property type="match status" value="1"/>
</dbReference>
<dbReference type="PROSITE" id="PS00687">
    <property type="entry name" value="ALDEHYDE_DEHYDR_GLU"/>
    <property type="match status" value="1"/>
</dbReference>
<dbReference type="PROSITE" id="PS00070">
    <property type="entry name" value="ALDEHYDE_DEHYDR_CYS"/>
    <property type="match status" value="1"/>
</dbReference>
<gene>
    <name evidence="6" type="ORF">ABFZ84_11845</name>
</gene>
<reference evidence="6 7" key="1">
    <citation type="submission" date="2024-05" db="EMBL/GenBank/DDBJ databases">
        <title>Three bacterial strains, DH-69, EH-24, and ECK-19 isolated from coastal sediments.</title>
        <authorList>
            <person name="Ye Y.-Q."/>
            <person name="Du Z.-J."/>
        </authorList>
    </citation>
    <scope>NUCLEOTIDE SEQUENCE [LARGE SCALE GENOMIC DNA]</scope>
    <source>
        <strain evidence="6 7">ECK-19</strain>
    </source>
</reference>
<dbReference type="NCBIfam" id="TIGR01780">
    <property type="entry name" value="SSADH"/>
    <property type="match status" value="1"/>
</dbReference>
<protein>
    <submittedName>
        <fullName evidence="6">NAD-dependent succinate-semialdehyde dehydrogenase</fullName>
        <ecNumber evidence="6">1.2.1.-</ecNumber>
    </submittedName>
</protein>
<feature type="domain" description="Aldehyde dehydrogenase" evidence="5">
    <location>
        <begin position="17"/>
        <end position="474"/>
    </location>
</feature>
<dbReference type="SUPFAM" id="SSF53720">
    <property type="entry name" value="ALDH-like"/>
    <property type="match status" value="1"/>
</dbReference>
<evidence type="ECO:0000256" key="1">
    <source>
        <dbReference type="ARBA" id="ARBA00009986"/>
    </source>
</evidence>
<name>A0ABV3Z5Z8_9PROT</name>
<comment type="similarity">
    <text evidence="1 4">Belongs to the aldehyde dehydrogenase family.</text>
</comment>
<evidence type="ECO:0000313" key="7">
    <source>
        <dbReference type="Proteomes" id="UP001560685"/>
    </source>
</evidence>
<evidence type="ECO:0000256" key="4">
    <source>
        <dbReference type="RuleBase" id="RU003345"/>
    </source>
</evidence>
<dbReference type="InterPro" id="IPR029510">
    <property type="entry name" value="Ald_DH_CS_GLU"/>
</dbReference>
<dbReference type="Pfam" id="PF00171">
    <property type="entry name" value="Aldedh"/>
    <property type="match status" value="1"/>
</dbReference>
<sequence length="483" mass="52021">MVDSRFFRQECFIAGKWISSHENAVVTVNNPATGKQLGTVPDLGRDEAKNAITAAHTVFPEWAAKTAAERGKFCSAIHDALMDNQDALAEILTLEMGKPLAEAKGEIAYGAAFFKWFAEEASRVYGDVIPSPWADKRIVVIKEPVGVVTSITPWNFPTAMIARKAAAALAAGCPIVCKPASQTPFSALAYGVIAEDIGLPHGVLNVITGAPAPIADEFCENPNVKKITFTGSTAIGKQLAANAMKHMKRVSMELGGNAPLIIFDDADIDRAVEGAIACKFRNAGQTCVCANRILVQSGIYDEFSQKFSARINNMKVGNGLEDNVDQGPLIDQKAVKKVEEHIEDATSKGAKIVTGGKRHELGGTYFEPTLLRDVTADMLISDDETFGPVAPLFKFDTEEEAITMANDTEYGLASYFYTKDLGRAWRVMEALEYGMVAINEGILSTPVAPFGGVKESGVGREGSKYGLEDYLNIKYGLFGGLEN</sequence>
<evidence type="ECO:0000256" key="3">
    <source>
        <dbReference type="PROSITE-ProRule" id="PRU10007"/>
    </source>
</evidence>
<dbReference type="InterPro" id="IPR050740">
    <property type="entry name" value="Aldehyde_DH_Superfamily"/>
</dbReference>
<dbReference type="PANTHER" id="PTHR43353">
    <property type="entry name" value="SUCCINATE-SEMIALDEHYDE DEHYDROGENASE, MITOCHONDRIAL"/>
    <property type="match status" value="1"/>
</dbReference>
<dbReference type="InterPro" id="IPR016162">
    <property type="entry name" value="Ald_DH_N"/>
</dbReference>
<feature type="active site" evidence="3">
    <location>
        <position position="253"/>
    </location>
</feature>